<reference evidence="4" key="1">
    <citation type="journal article" date="2019" name="Int. J. Syst. Evol. Microbiol.">
        <title>The Global Catalogue of Microorganisms (GCM) 10K type strain sequencing project: providing services to taxonomists for standard genome sequencing and annotation.</title>
        <authorList>
            <consortium name="The Broad Institute Genomics Platform"/>
            <consortium name="The Broad Institute Genome Sequencing Center for Infectious Disease"/>
            <person name="Wu L."/>
            <person name="Ma J."/>
        </authorList>
    </citation>
    <scope>NUCLEOTIDE SEQUENCE [LARGE SCALE GENOMIC DNA]</scope>
    <source>
        <strain evidence="4">CGMCC 4.7397</strain>
    </source>
</reference>
<evidence type="ECO:0000313" key="4">
    <source>
        <dbReference type="Proteomes" id="UP001596119"/>
    </source>
</evidence>
<dbReference type="EMBL" id="JBHSQK010000007">
    <property type="protein sequence ID" value="MFC5947376.1"/>
    <property type="molecule type" value="Genomic_DNA"/>
</dbReference>
<dbReference type="PANTHER" id="PTHR11552">
    <property type="entry name" value="GLUCOSE-METHANOL-CHOLINE GMC OXIDOREDUCTASE"/>
    <property type="match status" value="1"/>
</dbReference>
<keyword evidence="4" id="KW-1185">Reference proteome</keyword>
<dbReference type="Gene3D" id="3.50.50.60">
    <property type="entry name" value="FAD/NAD(P)-binding domain"/>
    <property type="match status" value="1"/>
</dbReference>
<dbReference type="PROSITE" id="PS00624">
    <property type="entry name" value="GMC_OXRED_2"/>
    <property type="match status" value="1"/>
</dbReference>
<dbReference type="RefSeq" id="WP_379564171.1">
    <property type="nucleotide sequence ID" value="NZ_JBHSQK010000007.1"/>
</dbReference>
<accession>A0ABW1I107</accession>
<dbReference type="PIRSF" id="PIRSF000137">
    <property type="entry name" value="Alcohol_oxidase"/>
    <property type="match status" value="1"/>
</dbReference>
<dbReference type="InterPro" id="IPR012132">
    <property type="entry name" value="GMC_OxRdtase"/>
</dbReference>
<proteinExistence type="inferred from homology"/>
<evidence type="ECO:0000313" key="3">
    <source>
        <dbReference type="EMBL" id="MFC5947376.1"/>
    </source>
</evidence>
<dbReference type="SUPFAM" id="SSF51905">
    <property type="entry name" value="FAD/NAD(P)-binding domain"/>
    <property type="match status" value="1"/>
</dbReference>
<protein>
    <submittedName>
        <fullName evidence="3">GMC family oxidoreductase</fullName>
    </submittedName>
</protein>
<dbReference type="Gene3D" id="3.30.410.40">
    <property type="match status" value="1"/>
</dbReference>
<dbReference type="PANTHER" id="PTHR11552:SF152">
    <property type="entry name" value="OXIDASE (CODA), PUTATIVE (AFU_ORTHOLOGUE AFUA_8G04090)-RELATED"/>
    <property type="match status" value="1"/>
</dbReference>
<dbReference type="Pfam" id="PF05199">
    <property type="entry name" value="GMC_oxred_C"/>
    <property type="match status" value="1"/>
</dbReference>
<dbReference type="InterPro" id="IPR000172">
    <property type="entry name" value="GMC_OxRdtase_N"/>
</dbReference>
<dbReference type="Pfam" id="PF00732">
    <property type="entry name" value="GMC_oxred_N"/>
    <property type="match status" value="1"/>
</dbReference>
<sequence>MTGIHIGEAPGAGETGTFDYVVVGGGSAGCALAARLSEDPSVTVCLLEAGPSDVGDPAVLRLEDWMYLLDSGYDWDYLVEPQEHGNSFLRHARAKVLGGCSSHNSCIAFWTPREDLDEWAALGCEGWSADECWPLIRRLETNDGQWRGPAHHGHGRSGPVNIMQIPPDDPCGVAVLEACAAVGLPTVRFNEGVTITEGAGFFQINSFPDGTRASASVSYLHPVMDTRPNLEVRTDSWASRVLFSPDSPGGTRATGVEYQRGIGPGREIVRANREVVLSAGAIDTPKLLMLSGVGPAEHLREFGVEVLVDAPGVGGNLDDHVEGLVMWDAGRPMVARSTQWWEIGLFHCTLPGLNRPDLMMHYGSVPFDLNTVRWGYPTTDNGFCLTPNVTRGRSRGTVRLRSRDFRDRARVDPRYFTDPDGHDMRVMTEGIRLARRIAEQPALKEWVARELAPGPEAVRDDEIEDYVVKTHNTVYHPACTVKMGPATDPRAPLDPQLRVRGVENLRVADASVLPFLPAINPNITTMMVGEKCADLLKASR</sequence>
<dbReference type="InterPro" id="IPR007867">
    <property type="entry name" value="GMC_OxRtase_C"/>
</dbReference>
<comment type="similarity">
    <text evidence="1">Belongs to the GMC oxidoreductase family.</text>
</comment>
<organism evidence="3 4">
    <name type="scientific">Pseudonocardia lutea</name>
    <dbReference type="NCBI Taxonomy" id="2172015"/>
    <lineage>
        <taxon>Bacteria</taxon>
        <taxon>Bacillati</taxon>
        <taxon>Actinomycetota</taxon>
        <taxon>Actinomycetes</taxon>
        <taxon>Pseudonocardiales</taxon>
        <taxon>Pseudonocardiaceae</taxon>
        <taxon>Pseudonocardia</taxon>
    </lineage>
</organism>
<feature type="domain" description="Glucose-methanol-choline oxidoreductase N-terminal" evidence="2">
    <location>
        <begin position="280"/>
        <end position="294"/>
    </location>
</feature>
<dbReference type="Proteomes" id="UP001596119">
    <property type="component" value="Unassembled WGS sequence"/>
</dbReference>
<evidence type="ECO:0000256" key="1">
    <source>
        <dbReference type="ARBA" id="ARBA00010790"/>
    </source>
</evidence>
<gene>
    <name evidence="3" type="ORF">ACFQH9_03670</name>
</gene>
<dbReference type="InterPro" id="IPR036188">
    <property type="entry name" value="FAD/NAD-bd_sf"/>
</dbReference>
<evidence type="ECO:0000259" key="2">
    <source>
        <dbReference type="PROSITE" id="PS00624"/>
    </source>
</evidence>
<name>A0ABW1I107_9PSEU</name>
<dbReference type="SUPFAM" id="SSF54373">
    <property type="entry name" value="FAD-linked reductases, C-terminal domain"/>
    <property type="match status" value="1"/>
</dbReference>
<comment type="caution">
    <text evidence="3">The sequence shown here is derived from an EMBL/GenBank/DDBJ whole genome shotgun (WGS) entry which is preliminary data.</text>
</comment>